<evidence type="ECO:0000313" key="4">
    <source>
        <dbReference type="EMBL" id="RPF70302.1"/>
    </source>
</evidence>
<sequence>MSRRHAAALFLALPALAFPVIANAQTDAAMPRLDTRAADIVAVMRGEKAMEEVFSDSFNAQISADQMQAITAQLEAQFGGLEGVDAVEPMSETLASIRIRMERGIASGGFRIAPDQDYKVTEFRLTDTEPLDDSPQSLLADVAALPGAASVLVTRLGSDEPLLAHNADRQFAIGSAFKLYVLSALAHSIAAGERSWEDVVPLTARSYPSGQLQNWPAGSPVTLHTLATLMISISDNTAADQLIRTLGREAIAAELLASVHSDPSRTLPFMTTREMFVMKSGDEVSTADYPAMSEADRTRALDSLASVDRDMVAISEAFSDDPNAIDVEWFASAEDIVRIFDRIRALDDDTALKILAVSPSVSPSIKERWDYIGYKGGSEPGVLNLSWLLRNDAGEWSVVTMSWNDPGAPVDQRQFELIALRALALAAD</sequence>
<feature type="domain" description="Beta-lactamase class A catalytic" evidence="3">
    <location>
        <begin position="150"/>
        <end position="255"/>
    </location>
</feature>
<evidence type="ECO:0000259" key="3">
    <source>
        <dbReference type="Pfam" id="PF13354"/>
    </source>
</evidence>
<dbReference type="InterPro" id="IPR000871">
    <property type="entry name" value="Beta-lactam_class-A"/>
</dbReference>
<protein>
    <submittedName>
        <fullName evidence="4">Serine hydrolase</fullName>
    </submittedName>
</protein>
<evidence type="ECO:0000256" key="1">
    <source>
        <dbReference type="ARBA" id="ARBA00001526"/>
    </source>
</evidence>
<dbReference type="PANTHER" id="PTHR35333">
    <property type="entry name" value="BETA-LACTAMASE"/>
    <property type="match status" value="1"/>
</dbReference>
<name>A0A3N5DF72_9SPHN</name>
<dbReference type="AlphaFoldDB" id="A0A3N5DF72"/>
<dbReference type="RefSeq" id="WP_123877631.1">
    <property type="nucleotide sequence ID" value="NZ_RPFZ01000001.1"/>
</dbReference>
<organism evidence="4 5">
    <name type="scientific">Aurantiacibacter spongiae</name>
    <dbReference type="NCBI Taxonomy" id="2488860"/>
    <lineage>
        <taxon>Bacteria</taxon>
        <taxon>Pseudomonadati</taxon>
        <taxon>Pseudomonadota</taxon>
        <taxon>Alphaproteobacteria</taxon>
        <taxon>Sphingomonadales</taxon>
        <taxon>Erythrobacteraceae</taxon>
        <taxon>Aurantiacibacter</taxon>
    </lineage>
</organism>
<dbReference type="GO" id="GO:0030655">
    <property type="term" value="P:beta-lactam antibiotic catabolic process"/>
    <property type="evidence" value="ECO:0007669"/>
    <property type="project" value="InterPro"/>
</dbReference>
<evidence type="ECO:0000313" key="5">
    <source>
        <dbReference type="Proteomes" id="UP000275232"/>
    </source>
</evidence>
<dbReference type="InterPro" id="IPR045155">
    <property type="entry name" value="Beta-lactam_cat"/>
</dbReference>
<comment type="caution">
    <text evidence="4">The sequence shown here is derived from an EMBL/GenBank/DDBJ whole genome shotgun (WGS) entry which is preliminary data.</text>
</comment>
<dbReference type="Proteomes" id="UP000275232">
    <property type="component" value="Unassembled WGS sequence"/>
</dbReference>
<dbReference type="SUPFAM" id="SSF56601">
    <property type="entry name" value="beta-lactamase/transpeptidase-like"/>
    <property type="match status" value="1"/>
</dbReference>
<keyword evidence="5" id="KW-1185">Reference proteome</keyword>
<gene>
    <name evidence="4" type="ORF">EG799_00650</name>
</gene>
<feature type="chain" id="PRO_5018147312" evidence="2">
    <location>
        <begin position="25"/>
        <end position="428"/>
    </location>
</feature>
<reference evidence="4 5" key="1">
    <citation type="submission" date="2018-11" db="EMBL/GenBank/DDBJ databases">
        <title>Erythrobacter spongiae sp. nov., isolated from a marine sponge.</title>
        <authorList>
            <person name="Zhuang L."/>
            <person name="Luo L."/>
        </authorList>
    </citation>
    <scope>NUCLEOTIDE SEQUENCE [LARGE SCALE GENOMIC DNA]</scope>
    <source>
        <strain evidence="4 5">HN-E23</strain>
    </source>
</reference>
<proteinExistence type="predicted"/>
<keyword evidence="2" id="KW-0732">Signal</keyword>
<dbReference type="PANTHER" id="PTHR35333:SF5">
    <property type="entry name" value="CONSERVED LIPOPROTEIN LPQF-RELATED"/>
    <property type="match status" value="1"/>
</dbReference>
<dbReference type="EMBL" id="RPFZ01000001">
    <property type="protein sequence ID" value="RPF70302.1"/>
    <property type="molecule type" value="Genomic_DNA"/>
</dbReference>
<evidence type="ECO:0000256" key="2">
    <source>
        <dbReference type="SAM" id="SignalP"/>
    </source>
</evidence>
<dbReference type="OrthoDB" id="108135at2"/>
<keyword evidence="4" id="KW-0378">Hydrolase</keyword>
<comment type="catalytic activity">
    <reaction evidence="1">
        <text>a beta-lactam + H2O = a substituted beta-amino acid</text>
        <dbReference type="Rhea" id="RHEA:20401"/>
        <dbReference type="ChEBI" id="CHEBI:15377"/>
        <dbReference type="ChEBI" id="CHEBI:35627"/>
        <dbReference type="ChEBI" id="CHEBI:140347"/>
        <dbReference type="EC" id="3.5.2.6"/>
    </reaction>
</comment>
<feature type="signal peptide" evidence="2">
    <location>
        <begin position="1"/>
        <end position="24"/>
    </location>
</feature>
<dbReference type="GO" id="GO:0046677">
    <property type="term" value="P:response to antibiotic"/>
    <property type="evidence" value="ECO:0007669"/>
    <property type="project" value="InterPro"/>
</dbReference>
<accession>A0A3N5DF72</accession>
<dbReference type="Gene3D" id="3.40.710.10">
    <property type="entry name" value="DD-peptidase/beta-lactamase superfamily"/>
    <property type="match status" value="1"/>
</dbReference>
<dbReference type="GO" id="GO:0008800">
    <property type="term" value="F:beta-lactamase activity"/>
    <property type="evidence" value="ECO:0007669"/>
    <property type="project" value="UniProtKB-EC"/>
</dbReference>
<dbReference type="InterPro" id="IPR012338">
    <property type="entry name" value="Beta-lactam/transpept-like"/>
</dbReference>
<dbReference type="Pfam" id="PF13354">
    <property type="entry name" value="Beta-lactamase2"/>
    <property type="match status" value="1"/>
</dbReference>